<dbReference type="PANTHER" id="PTHR35276">
    <property type="entry name" value="S-ADENOSYL-L-METHIONINE-DEPENDENT METHYLTRANSFERASES SUPERFAMILY PROTEIN"/>
    <property type="match status" value="1"/>
</dbReference>
<keyword evidence="1" id="KW-0489">Methyltransferase</keyword>
<dbReference type="GO" id="GO:0008168">
    <property type="term" value="F:methyltransferase activity"/>
    <property type="evidence" value="ECO:0007669"/>
    <property type="project" value="UniProtKB-KW"/>
</dbReference>
<dbReference type="Gene3D" id="3.40.50.150">
    <property type="entry name" value="Vaccinia Virus protein VP39"/>
    <property type="match status" value="1"/>
</dbReference>
<comment type="caution">
    <text evidence="1">The sequence shown here is derived from an EMBL/GenBank/DDBJ whole genome shotgun (WGS) entry which is preliminary data.</text>
</comment>
<proteinExistence type="predicted"/>
<accession>A0ABW2K7M5</accession>
<name>A0ABW2K7M5_9BACI</name>
<keyword evidence="2" id="KW-1185">Reference proteome</keyword>
<keyword evidence="1" id="KW-0808">Transferase</keyword>
<dbReference type="SUPFAM" id="SSF53335">
    <property type="entry name" value="S-adenosyl-L-methionine-dependent methyltransferases"/>
    <property type="match status" value="1"/>
</dbReference>
<evidence type="ECO:0000313" key="1">
    <source>
        <dbReference type="EMBL" id="MFC7322124.1"/>
    </source>
</evidence>
<organism evidence="1 2">
    <name type="scientific">Halobacillus campisalis</name>
    <dbReference type="NCBI Taxonomy" id="435909"/>
    <lineage>
        <taxon>Bacteria</taxon>
        <taxon>Bacillati</taxon>
        <taxon>Bacillota</taxon>
        <taxon>Bacilli</taxon>
        <taxon>Bacillales</taxon>
        <taxon>Bacillaceae</taxon>
        <taxon>Halobacillus</taxon>
    </lineage>
</organism>
<dbReference type="PANTHER" id="PTHR35276:SF1">
    <property type="entry name" value="TRNA (MNM(5)S(2)U34)-METHYLTRANSFERASE, CHLOROPLASTIC"/>
    <property type="match status" value="1"/>
</dbReference>
<evidence type="ECO:0000313" key="2">
    <source>
        <dbReference type="Proteomes" id="UP001596494"/>
    </source>
</evidence>
<dbReference type="InterPro" id="IPR029063">
    <property type="entry name" value="SAM-dependent_MTases_sf"/>
</dbReference>
<sequence>MKLKRVLQYAHELMEDTLQEGDIAIDATCGNGHDTSHLCNLVGTKGHVYAFDIQSQAVENTKKRLKENQVEERATLIQQSHHKIEDHVPYSHLNKLQGAIFNLGYLPGGDKTVITQPDHTIESVTSILHYLQPGGLVVLVVYHGHPGGEEEKNALLELVKGLGQKDYSVLQYGFINQKNNPPFIVAIEKK</sequence>
<dbReference type="EMBL" id="JBHTBY010000013">
    <property type="protein sequence ID" value="MFC7322124.1"/>
    <property type="molecule type" value="Genomic_DNA"/>
</dbReference>
<dbReference type="GO" id="GO:0032259">
    <property type="term" value="P:methylation"/>
    <property type="evidence" value="ECO:0007669"/>
    <property type="project" value="UniProtKB-KW"/>
</dbReference>
<reference evidence="2" key="1">
    <citation type="journal article" date="2019" name="Int. J. Syst. Evol. Microbiol.">
        <title>The Global Catalogue of Microorganisms (GCM) 10K type strain sequencing project: providing services to taxonomists for standard genome sequencing and annotation.</title>
        <authorList>
            <consortium name="The Broad Institute Genomics Platform"/>
            <consortium name="The Broad Institute Genome Sequencing Center for Infectious Disease"/>
            <person name="Wu L."/>
            <person name="Ma J."/>
        </authorList>
    </citation>
    <scope>NUCLEOTIDE SEQUENCE [LARGE SCALE GENOMIC DNA]</scope>
    <source>
        <strain evidence="2">CCUG 73951</strain>
    </source>
</reference>
<dbReference type="EC" id="2.1.1.-" evidence="1"/>
<protein>
    <submittedName>
        <fullName evidence="1">Class I SAM-dependent methyltransferase</fullName>
        <ecNumber evidence="1">2.1.1.-</ecNumber>
    </submittedName>
</protein>
<dbReference type="Proteomes" id="UP001596494">
    <property type="component" value="Unassembled WGS sequence"/>
</dbReference>
<dbReference type="RefSeq" id="WP_289216017.1">
    <property type="nucleotide sequence ID" value="NZ_JAPVRC010000004.1"/>
</dbReference>
<dbReference type="InterPro" id="IPR010719">
    <property type="entry name" value="MnmM_MeTrfase"/>
</dbReference>
<dbReference type="Pfam" id="PF06962">
    <property type="entry name" value="rRNA_methylase"/>
    <property type="match status" value="1"/>
</dbReference>
<gene>
    <name evidence="1" type="ORF">ACFQMN_14710</name>
</gene>